<name>A0A9N9I280_9GLOM</name>
<feature type="non-terminal residue" evidence="1">
    <location>
        <position position="233"/>
    </location>
</feature>
<dbReference type="AlphaFoldDB" id="A0A9N9I280"/>
<accession>A0A9N9I280</accession>
<reference evidence="1" key="1">
    <citation type="submission" date="2021-06" db="EMBL/GenBank/DDBJ databases">
        <authorList>
            <person name="Kallberg Y."/>
            <person name="Tangrot J."/>
            <person name="Rosling A."/>
        </authorList>
    </citation>
    <scope>NUCLEOTIDE SEQUENCE</scope>
    <source>
        <strain evidence="1">CL551</strain>
    </source>
</reference>
<proteinExistence type="predicted"/>
<protein>
    <submittedName>
        <fullName evidence="1">739_t:CDS:1</fullName>
    </submittedName>
</protein>
<sequence length="233" mass="26302">KKNSRSSTSSIIIKTTSLEEKKINDFLNIVHKEMISEKIREKIREKNPSSQEKVQKIMSKISENSSFKNNDNIDRDVTTTTQDETESLPSNTNFTLLYGKLCDAIILTDPSERQVDPESNTVSRILNKEVKADTSDSLLRKRIKKAKKLYKLFDAIDNVSFDYIIDVSLPLAELRDDEKSSVTQLCSQETSASSIPLSNTSGSEDLINENNKYLPVKEISMSTGTISKDKKKL</sequence>
<comment type="caution">
    <text evidence="1">The sequence shown here is derived from an EMBL/GenBank/DDBJ whole genome shotgun (WGS) entry which is preliminary data.</text>
</comment>
<gene>
    <name evidence="1" type="ORF">AMORRO_LOCUS13027</name>
</gene>
<organism evidence="1 2">
    <name type="scientific">Acaulospora morrowiae</name>
    <dbReference type="NCBI Taxonomy" id="94023"/>
    <lineage>
        <taxon>Eukaryota</taxon>
        <taxon>Fungi</taxon>
        <taxon>Fungi incertae sedis</taxon>
        <taxon>Mucoromycota</taxon>
        <taxon>Glomeromycotina</taxon>
        <taxon>Glomeromycetes</taxon>
        <taxon>Diversisporales</taxon>
        <taxon>Acaulosporaceae</taxon>
        <taxon>Acaulospora</taxon>
    </lineage>
</organism>
<dbReference type="EMBL" id="CAJVPV010020917">
    <property type="protein sequence ID" value="CAG8716298.1"/>
    <property type="molecule type" value="Genomic_DNA"/>
</dbReference>
<dbReference type="Proteomes" id="UP000789342">
    <property type="component" value="Unassembled WGS sequence"/>
</dbReference>
<evidence type="ECO:0000313" key="2">
    <source>
        <dbReference type="Proteomes" id="UP000789342"/>
    </source>
</evidence>
<keyword evidence="2" id="KW-1185">Reference proteome</keyword>
<evidence type="ECO:0000313" key="1">
    <source>
        <dbReference type="EMBL" id="CAG8716298.1"/>
    </source>
</evidence>